<dbReference type="Proteomes" id="UP000823388">
    <property type="component" value="Chromosome 5N"/>
</dbReference>
<evidence type="ECO:0000256" key="1">
    <source>
        <dbReference type="SAM" id="MobiDB-lite"/>
    </source>
</evidence>
<feature type="compositionally biased region" description="Basic and acidic residues" evidence="1">
    <location>
        <begin position="180"/>
        <end position="196"/>
    </location>
</feature>
<feature type="compositionally biased region" description="Basic and acidic residues" evidence="1">
    <location>
        <begin position="71"/>
        <end position="92"/>
    </location>
</feature>
<gene>
    <name evidence="2" type="ORF">PVAP13_5NG388824</name>
</gene>
<sequence>MIPPERIQQFIDSNMPESIIVNREVLKSALSEFSIAINQAFVNLTQKLCQGVQQQEAHAEGGQAGPGTSKGTREIRSKRKNDIQEKSLGEIRSDEEDSSSDEDYANFDSCDTEGDEDDENNDGFGDDINSSQIDPRTTENEVQSKKKVRFEDVDNANKQDDDIEYKSMKGNQGSVSGASCKDEAANKQRNNDDHNDGGSNDGANNRKKTNKAKPASKQSVSAEPSSHKDQSGDKSKGASSKDDDKGAKDDDKVAKDDDKTSKDDVSIRDDGK</sequence>
<dbReference type="AlphaFoldDB" id="A0A8T0RRX8"/>
<evidence type="ECO:0000313" key="2">
    <source>
        <dbReference type="EMBL" id="KAG2589162.1"/>
    </source>
</evidence>
<feature type="compositionally biased region" description="Acidic residues" evidence="1">
    <location>
        <begin position="93"/>
        <end position="125"/>
    </location>
</feature>
<evidence type="ECO:0000313" key="3">
    <source>
        <dbReference type="Proteomes" id="UP000823388"/>
    </source>
</evidence>
<feature type="compositionally biased region" description="Basic and acidic residues" evidence="1">
    <location>
        <begin position="225"/>
        <end position="272"/>
    </location>
</feature>
<accession>A0A8T0RRX8</accession>
<protein>
    <submittedName>
        <fullName evidence="2">Uncharacterized protein</fullName>
    </submittedName>
</protein>
<feature type="compositionally biased region" description="Basic and acidic residues" evidence="1">
    <location>
        <begin position="136"/>
        <end position="167"/>
    </location>
</feature>
<reference evidence="2" key="1">
    <citation type="submission" date="2020-05" db="EMBL/GenBank/DDBJ databases">
        <title>WGS assembly of Panicum virgatum.</title>
        <authorList>
            <person name="Lovell J.T."/>
            <person name="Jenkins J."/>
            <person name="Shu S."/>
            <person name="Juenger T.E."/>
            <person name="Schmutz J."/>
        </authorList>
    </citation>
    <scope>NUCLEOTIDE SEQUENCE</scope>
    <source>
        <strain evidence="2">AP13</strain>
    </source>
</reference>
<dbReference type="EMBL" id="CM029046">
    <property type="protein sequence ID" value="KAG2589162.1"/>
    <property type="molecule type" value="Genomic_DNA"/>
</dbReference>
<organism evidence="2 3">
    <name type="scientific">Panicum virgatum</name>
    <name type="common">Blackwell switchgrass</name>
    <dbReference type="NCBI Taxonomy" id="38727"/>
    <lineage>
        <taxon>Eukaryota</taxon>
        <taxon>Viridiplantae</taxon>
        <taxon>Streptophyta</taxon>
        <taxon>Embryophyta</taxon>
        <taxon>Tracheophyta</taxon>
        <taxon>Spermatophyta</taxon>
        <taxon>Magnoliopsida</taxon>
        <taxon>Liliopsida</taxon>
        <taxon>Poales</taxon>
        <taxon>Poaceae</taxon>
        <taxon>PACMAD clade</taxon>
        <taxon>Panicoideae</taxon>
        <taxon>Panicodae</taxon>
        <taxon>Paniceae</taxon>
        <taxon>Panicinae</taxon>
        <taxon>Panicum</taxon>
        <taxon>Panicum sect. Hiantes</taxon>
    </lineage>
</organism>
<name>A0A8T0RRX8_PANVG</name>
<comment type="caution">
    <text evidence="2">The sequence shown here is derived from an EMBL/GenBank/DDBJ whole genome shotgun (WGS) entry which is preliminary data.</text>
</comment>
<feature type="region of interest" description="Disordered" evidence="1">
    <location>
        <begin position="57"/>
        <end position="272"/>
    </location>
</feature>
<keyword evidence="3" id="KW-1185">Reference proteome</keyword>
<proteinExistence type="predicted"/>